<dbReference type="PANTHER" id="PTHR34069">
    <property type="entry name" value="3-OXOACYL-[ACYL-CARRIER-PROTEIN] SYNTHASE 3"/>
    <property type="match status" value="1"/>
</dbReference>
<dbReference type="CDD" id="cd00830">
    <property type="entry name" value="KAS_III"/>
    <property type="match status" value="1"/>
</dbReference>
<protein>
    <submittedName>
        <fullName evidence="5">Ketoacyl-ACP synthase III</fullName>
    </submittedName>
</protein>
<dbReference type="GO" id="GO:0006633">
    <property type="term" value="P:fatty acid biosynthetic process"/>
    <property type="evidence" value="ECO:0007669"/>
    <property type="project" value="InterPro"/>
</dbReference>
<name>A0A6M4IKR1_9BACT</name>
<dbReference type="InterPro" id="IPR013747">
    <property type="entry name" value="ACP_syn_III_C"/>
</dbReference>
<evidence type="ECO:0000259" key="4">
    <source>
        <dbReference type="Pfam" id="PF08545"/>
    </source>
</evidence>
<dbReference type="PANTHER" id="PTHR34069:SF2">
    <property type="entry name" value="BETA-KETOACYL-[ACYL-CARRIER-PROTEIN] SYNTHASE III"/>
    <property type="match status" value="1"/>
</dbReference>
<evidence type="ECO:0000313" key="5">
    <source>
        <dbReference type="EMBL" id="QJR34645.1"/>
    </source>
</evidence>
<dbReference type="InterPro" id="IPR013751">
    <property type="entry name" value="ACP_syn_III_N"/>
</dbReference>
<dbReference type="EMBL" id="CP053085">
    <property type="protein sequence ID" value="QJR34645.1"/>
    <property type="molecule type" value="Genomic_DNA"/>
</dbReference>
<feature type="domain" description="Beta-ketoacyl-[acyl-carrier-protein] synthase III N-terminal" evidence="4">
    <location>
        <begin position="120"/>
        <end position="198"/>
    </location>
</feature>
<dbReference type="AlphaFoldDB" id="A0A6M4IKR1"/>
<dbReference type="Pfam" id="PF08541">
    <property type="entry name" value="ACP_syn_III_C"/>
    <property type="match status" value="1"/>
</dbReference>
<dbReference type="SUPFAM" id="SSF53901">
    <property type="entry name" value="Thiolase-like"/>
    <property type="match status" value="1"/>
</dbReference>
<dbReference type="Pfam" id="PF08545">
    <property type="entry name" value="ACP_syn_III"/>
    <property type="match status" value="1"/>
</dbReference>
<feature type="domain" description="Beta-ketoacyl-[acyl-carrier-protein] synthase III C-terminal" evidence="3">
    <location>
        <begin position="251"/>
        <end position="340"/>
    </location>
</feature>
<dbReference type="GO" id="GO:0044550">
    <property type="term" value="P:secondary metabolite biosynthetic process"/>
    <property type="evidence" value="ECO:0007669"/>
    <property type="project" value="TreeGrafter"/>
</dbReference>
<dbReference type="Proteomes" id="UP000500938">
    <property type="component" value="Chromosome"/>
</dbReference>
<organism evidence="5 6">
    <name type="scientific">Gemmatimonas groenlandica</name>
    <dbReference type="NCBI Taxonomy" id="2732249"/>
    <lineage>
        <taxon>Bacteria</taxon>
        <taxon>Pseudomonadati</taxon>
        <taxon>Gemmatimonadota</taxon>
        <taxon>Gemmatimonadia</taxon>
        <taxon>Gemmatimonadales</taxon>
        <taxon>Gemmatimonadaceae</taxon>
        <taxon>Gemmatimonas</taxon>
    </lineage>
</organism>
<reference evidence="5 6" key="1">
    <citation type="submission" date="2020-05" db="EMBL/GenBank/DDBJ databases">
        <title>Complete genome sequence of Gemmatimonas greenlandica TET16.</title>
        <authorList>
            <person name="Zeng Y."/>
        </authorList>
    </citation>
    <scope>NUCLEOTIDE SEQUENCE [LARGE SCALE GENOMIC DNA]</scope>
    <source>
        <strain evidence="5 6">TET16</strain>
    </source>
</reference>
<evidence type="ECO:0000259" key="3">
    <source>
        <dbReference type="Pfam" id="PF08541"/>
    </source>
</evidence>
<evidence type="ECO:0000313" key="6">
    <source>
        <dbReference type="Proteomes" id="UP000500938"/>
    </source>
</evidence>
<accession>A0A6M4IKR1</accession>
<sequence>MSQATTSSTFARGREATIIGTGSAVPSRIVTNEELSAQLGEDIDPFVRGTLGITQRHWCAPDESTADLAEAAGRAALVAAGISPEQIDLLIVATDTPEYVSPATSSVVHGRLGLTNAGTFDLNAGCAGFVTALDTAWKYIRADERYSRILVIGAYAMSKYLNPRDKKTLTIFADGAGAAVVEAGPVAGVLSSELFADGRYCHGMGVFAGGTHTPITHAVLDENVQQYLRFVQKYPASVNEEGWPRIVKSVLARAGHTPDDVDLWLWTQVNRSTIDIVMQGLGQPMERAHTIMHKWGYTGSACLPMALDDAVRSGRLHDGDLMVLTGSGAGLAMGSVAMRWRPAAAVAPSPSPLPPA</sequence>
<gene>
    <name evidence="5" type="ORF">HKW67_03490</name>
</gene>
<keyword evidence="1" id="KW-0808">Transferase</keyword>
<dbReference type="NCBIfam" id="NF006829">
    <property type="entry name" value="PRK09352.1"/>
    <property type="match status" value="1"/>
</dbReference>
<dbReference type="RefSeq" id="WP_171224073.1">
    <property type="nucleotide sequence ID" value="NZ_CP053085.1"/>
</dbReference>
<proteinExistence type="predicted"/>
<dbReference type="KEGG" id="ggr:HKW67_03490"/>
<evidence type="ECO:0000256" key="1">
    <source>
        <dbReference type="ARBA" id="ARBA00022679"/>
    </source>
</evidence>
<evidence type="ECO:0000256" key="2">
    <source>
        <dbReference type="ARBA" id="ARBA00023315"/>
    </source>
</evidence>
<keyword evidence="2" id="KW-0012">Acyltransferase</keyword>
<dbReference type="InterPro" id="IPR016039">
    <property type="entry name" value="Thiolase-like"/>
</dbReference>
<dbReference type="Gene3D" id="3.40.47.10">
    <property type="match status" value="1"/>
</dbReference>
<dbReference type="GO" id="GO:0004315">
    <property type="term" value="F:3-oxoacyl-[acyl-carrier-protein] synthase activity"/>
    <property type="evidence" value="ECO:0007669"/>
    <property type="project" value="InterPro"/>
</dbReference>
<keyword evidence="6" id="KW-1185">Reference proteome</keyword>